<sequence length="83" mass="9775">MPLTQPHALLQLVQHRFATGVDTEMTRKDRKARRKRSCSEKGRMRGPREEMLVRSAVAATDMRSLERETPRWSEESSCWEMQE</sequence>
<feature type="region of interest" description="Disordered" evidence="1">
    <location>
        <begin position="24"/>
        <end position="48"/>
    </location>
</feature>
<feature type="region of interest" description="Disordered" evidence="1">
    <location>
        <begin position="61"/>
        <end position="83"/>
    </location>
</feature>
<protein>
    <submittedName>
        <fullName evidence="2">Uncharacterized protein</fullName>
    </submittedName>
</protein>
<keyword evidence="3" id="KW-1185">Reference proteome</keyword>
<evidence type="ECO:0000313" key="3">
    <source>
        <dbReference type="Proteomes" id="UP000775213"/>
    </source>
</evidence>
<accession>A0AAV7HEJ4</accession>
<proteinExistence type="predicted"/>
<name>A0AAV7HEJ4_DENCH</name>
<evidence type="ECO:0000256" key="1">
    <source>
        <dbReference type="SAM" id="MobiDB-lite"/>
    </source>
</evidence>
<feature type="compositionally biased region" description="Basic and acidic residues" evidence="1">
    <location>
        <begin position="63"/>
        <end position="74"/>
    </location>
</feature>
<dbReference type="EMBL" id="JAGFBR010000005">
    <property type="protein sequence ID" value="KAH0466555.1"/>
    <property type="molecule type" value="Genomic_DNA"/>
</dbReference>
<dbReference type="AlphaFoldDB" id="A0AAV7HEJ4"/>
<gene>
    <name evidence="2" type="ORF">IEQ34_003793</name>
</gene>
<organism evidence="2 3">
    <name type="scientific">Dendrobium chrysotoxum</name>
    <name type="common">Orchid</name>
    <dbReference type="NCBI Taxonomy" id="161865"/>
    <lineage>
        <taxon>Eukaryota</taxon>
        <taxon>Viridiplantae</taxon>
        <taxon>Streptophyta</taxon>
        <taxon>Embryophyta</taxon>
        <taxon>Tracheophyta</taxon>
        <taxon>Spermatophyta</taxon>
        <taxon>Magnoliopsida</taxon>
        <taxon>Liliopsida</taxon>
        <taxon>Asparagales</taxon>
        <taxon>Orchidaceae</taxon>
        <taxon>Epidendroideae</taxon>
        <taxon>Malaxideae</taxon>
        <taxon>Dendrobiinae</taxon>
        <taxon>Dendrobium</taxon>
    </lineage>
</organism>
<reference evidence="2 3" key="1">
    <citation type="journal article" date="2021" name="Hortic Res">
        <title>Chromosome-scale assembly of the Dendrobium chrysotoxum genome enhances the understanding of orchid evolution.</title>
        <authorList>
            <person name="Zhang Y."/>
            <person name="Zhang G.Q."/>
            <person name="Zhang D."/>
            <person name="Liu X.D."/>
            <person name="Xu X.Y."/>
            <person name="Sun W.H."/>
            <person name="Yu X."/>
            <person name="Zhu X."/>
            <person name="Wang Z.W."/>
            <person name="Zhao X."/>
            <person name="Zhong W.Y."/>
            <person name="Chen H."/>
            <person name="Yin W.L."/>
            <person name="Huang T."/>
            <person name="Niu S.C."/>
            <person name="Liu Z.J."/>
        </authorList>
    </citation>
    <scope>NUCLEOTIDE SEQUENCE [LARGE SCALE GENOMIC DNA]</scope>
    <source>
        <strain evidence="2">Lindl</strain>
    </source>
</reference>
<comment type="caution">
    <text evidence="2">The sequence shown here is derived from an EMBL/GenBank/DDBJ whole genome shotgun (WGS) entry which is preliminary data.</text>
</comment>
<dbReference type="Proteomes" id="UP000775213">
    <property type="component" value="Unassembled WGS sequence"/>
</dbReference>
<evidence type="ECO:0000313" key="2">
    <source>
        <dbReference type="EMBL" id="KAH0466555.1"/>
    </source>
</evidence>
<feature type="compositionally biased region" description="Basic and acidic residues" evidence="1">
    <location>
        <begin position="37"/>
        <end position="48"/>
    </location>
</feature>